<evidence type="ECO:0000313" key="2">
    <source>
        <dbReference type="Proteomes" id="UP000737018"/>
    </source>
</evidence>
<accession>A0A8J4RDY2</accession>
<proteinExistence type="predicted"/>
<comment type="caution">
    <text evidence="1">The sequence shown here is derived from an EMBL/GenBank/DDBJ whole genome shotgun (WGS) entry which is preliminary data.</text>
</comment>
<name>A0A8J4RDY2_9ROSI</name>
<organism evidence="1 2">
    <name type="scientific">Castanea mollissima</name>
    <name type="common">Chinese chestnut</name>
    <dbReference type="NCBI Taxonomy" id="60419"/>
    <lineage>
        <taxon>Eukaryota</taxon>
        <taxon>Viridiplantae</taxon>
        <taxon>Streptophyta</taxon>
        <taxon>Embryophyta</taxon>
        <taxon>Tracheophyta</taxon>
        <taxon>Spermatophyta</taxon>
        <taxon>Magnoliopsida</taxon>
        <taxon>eudicotyledons</taxon>
        <taxon>Gunneridae</taxon>
        <taxon>Pentapetalae</taxon>
        <taxon>rosids</taxon>
        <taxon>fabids</taxon>
        <taxon>Fagales</taxon>
        <taxon>Fagaceae</taxon>
        <taxon>Castanea</taxon>
    </lineage>
</organism>
<evidence type="ECO:0000313" key="1">
    <source>
        <dbReference type="EMBL" id="KAF3971032.1"/>
    </source>
</evidence>
<dbReference type="AlphaFoldDB" id="A0A8J4RDY2"/>
<protein>
    <submittedName>
        <fullName evidence="1">Uncharacterized protein</fullName>
    </submittedName>
</protein>
<gene>
    <name evidence="1" type="ORF">CMV_005330</name>
</gene>
<dbReference type="OrthoDB" id="10280452at2759"/>
<sequence length="66" mass="7532">MHVHWLHRSECLMLKFTSPCTCYRMHVVSKENEHAQLDACFRITSLTKAAGQMISKVVSSHQCNGL</sequence>
<keyword evidence="2" id="KW-1185">Reference proteome</keyword>
<reference evidence="1" key="1">
    <citation type="submission" date="2020-03" db="EMBL/GenBank/DDBJ databases">
        <title>Castanea mollissima Vanexum genome sequencing.</title>
        <authorList>
            <person name="Staton M."/>
        </authorList>
    </citation>
    <scope>NUCLEOTIDE SEQUENCE</scope>
    <source>
        <tissue evidence="1">Leaf</tissue>
    </source>
</reference>
<dbReference type="Proteomes" id="UP000737018">
    <property type="component" value="Unassembled WGS sequence"/>
</dbReference>
<dbReference type="EMBL" id="JRKL02000473">
    <property type="protein sequence ID" value="KAF3971032.1"/>
    <property type="molecule type" value="Genomic_DNA"/>
</dbReference>